<feature type="signal peptide" evidence="1">
    <location>
        <begin position="1"/>
        <end position="18"/>
    </location>
</feature>
<dbReference type="Gene3D" id="2.60.130.10">
    <property type="entry name" value="Aromatic compound dioxygenase"/>
    <property type="match status" value="1"/>
</dbReference>
<reference evidence="3" key="1">
    <citation type="journal article" date="2023" name="Mol. Phylogenet. Evol.">
        <title>Genome-scale phylogeny and comparative genomics of the fungal order Sordariales.</title>
        <authorList>
            <person name="Hensen N."/>
            <person name="Bonometti L."/>
            <person name="Westerberg I."/>
            <person name="Brannstrom I.O."/>
            <person name="Guillou S."/>
            <person name="Cros-Aarteil S."/>
            <person name="Calhoun S."/>
            <person name="Haridas S."/>
            <person name="Kuo A."/>
            <person name="Mondo S."/>
            <person name="Pangilinan J."/>
            <person name="Riley R."/>
            <person name="LaButti K."/>
            <person name="Andreopoulos B."/>
            <person name="Lipzen A."/>
            <person name="Chen C."/>
            <person name="Yan M."/>
            <person name="Daum C."/>
            <person name="Ng V."/>
            <person name="Clum A."/>
            <person name="Steindorff A."/>
            <person name="Ohm R.A."/>
            <person name="Martin F."/>
            <person name="Silar P."/>
            <person name="Natvig D.O."/>
            <person name="Lalanne C."/>
            <person name="Gautier V."/>
            <person name="Ament-Velasquez S.L."/>
            <person name="Kruys A."/>
            <person name="Hutchinson M.I."/>
            <person name="Powell A.J."/>
            <person name="Barry K."/>
            <person name="Miller A.N."/>
            <person name="Grigoriev I.V."/>
            <person name="Debuchy R."/>
            <person name="Gladieux P."/>
            <person name="Hiltunen Thoren M."/>
            <person name="Johannesson H."/>
        </authorList>
    </citation>
    <scope>NUCLEOTIDE SEQUENCE</scope>
    <source>
        <strain evidence="3">CBS 118394</strain>
    </source>
</reference>
<reference evidence="3" key="2">
    <citation type="submission" date="2023-06" db="EMBL/GenBank/DDBJ databases">
        <authorList>
            <consortium name="Lawrence Berkeley National Laboratory"/>
            <person name="Haridas S."/>
            <person name="Hensen N."/>
            <person name="Bonometti L."/>
            <person name="Westerberg I."/>
            <person name="Brannstrom I.O."/>
            <person name="Guillou S."/>
            <person name="Cros-Aarteil S."/>
            <person name="Calhoun S."/>
            <person name="Kuo A."/>
            <person name="Mondo S."/>
            <person name="Pangilinan J."/>
            <person name="Riley R."/>
            <person name="Labutti K."/>
            <person name="Andreopoulos B."/>
            <person name="Lipzen A."/>
            <person name="Chen C."/>
            <person name="Yanf M."/>
            <person name="Daum C."/>
            <person name="Ng V."/>
            <person name="Clum A."/>
            <person name="Steindorff A."/>
            <person name="Ohm R."/>
            <person name="Martin F."/>
            <person name="Silar P."/>
            <person name="Natvig D."/>
            <person name="Lalanne C."/>
            <person name="Gautier V."/>
            <person name="Ament-Velasquez S.L."/>
            <person name="Kruys A."/>
            <person name="Hutchinson M.I."/>
            <person name="Powell A.J."/>
            <person name="Barry K."/>
            <person name="Miller A.N."/>
            <person name="Grigoriev I.V."/>
            <person name="Debuchy R."/>
            <person name="Gladieux P."/>
            <person name="Thoren M.H."/>
            <person name="Johannesson H."/>
        </authorList>
    </citation>
    <scope>NUCLEOTIDE SEQUENCE</scope>
    <source>
        <strain evidence="3">CBS 118394</strain>
    </source>
</reference>
<keyword evidence="3" id="KW-0560">Oxidoreductase</keyword>
<protein>
    <submittedName>
        <fullName evidence="3">Intradiol ring-cleavage dioxygenase</fullName>
    </submittedName>
</protein>
<dbReference type="PANTHER" id="PTHR34315">
    <property type="match status" value="1"/>
</dbReference>
<proteinExistence type="predicted"/>
<keyword evidence="3" id="KW-0223">Dioxygenase</keyword>
<evidence type="ECO:0000259" key="2">
    <source>
        <dbReference type="Pfam" id="PF00775"/>
    </source>
</evidence>
<evidence type="ECO:0000313" key="4">
    <source>
        <dbReference type="Proteomes" id="UP001283341"/>
    </source>
</evidence>
<keyword evidence="4" id="KW-1185">Reference proteome</keyword>
<keyword evidence="1" id="KW-0732">Signal</keyword>
<dbReference type="GO" id="GO:0016702">
    <property type="term" value="F:oxidoreductase activity, acting on single donors with incorporation of molecular oxygen, incorporation of two atoms of oxygen"/>
    <property type="evidence" value="ECO:0007669"/>
    <property type="project" value="InterPro"/>
</dbReference>
<feature type="chain" id="PRO_5042257968" evidence="1">
    <location>
        <begin position="19"/>
        <end position="331"/>
    </location>
</feature>
<dbReference type="SUPFAM" id="SSF49482">
    <property type="entry name" value="Aromatic compound dioxygenase"/>
    <property type="match status" value="1"/>
</dbReference>
<dbReference type="CDD" id="cd03457">
    <property type="entry name" value="intradiol_dioxygenase_like"/>
    <property type="match status" value="1"/>
</dbReference>
<dbReference type="InterPro" id="IPR000627">
    <property type="entry name" value="Intradiol_dOase_C"/>
</dbReference>
<dbReference type="PANTHER" id="PTHR34315:SF1">
    <property type="entry name" value="INTRADIOL RING-CLEAVAGE DIOXYGENASES DOMAIN-CONTAINING PROTEIN-RELATED"/>
    <property type="match status" value="1"/>
</dbReference>
<dbReference type="AlphaFoldDB" id="A0AAE0HW71"/>
<name>A0AAE0HW71_9PEZI</name>
<dbReference type="Proteomes" id="UP001283341">
    <property type="component" value="Unassembled WGS sequence"/>
</dbReference>
<organism evidence="3 4">
    <name type="scientific">Apodospora peruviana</name>
    <dbReference type="NCBI Taxonomy" id="516989"/>
    <lineage>
        <taxon>Eukaryota</taxon>
        <taxon>Fungi</taxon>
        <taxon>Dikarya</taxon>
        <taxon>Ascomycota</taxon>
        <taxon>Pezizomycotina</taxon>
        <taxon>Sordariomycetes</taxon>
        <taxon>Sordariomycetidae</taxon>
        <taxon>Sordariales</taxon>
        <taxon>Lasiosphaeriaceae</taxon>
        <taxon>Apodospora</taxon>
    </lineage>
</organism>
<accession>A0AAE0HW71</accession>
<dbReference type="InterPro" id="IPR015889">
    <property type="entry name" value="Intradiol_dOase_core"/>
</dbReference>
<dbReference type="GO" id="GO:0008199">
    <property type="term" value="F:ferric iron binding"/>
    <property type="evidence" value="ECO:0007669"/>
    <property type="project" value="InterPro"/>
</dbReference>
<dbReference type="Pfam" id="PF00775">
    <property type="entry name" value="Dioxygenase_C"/>
    <property type="match status" value="1"/>
</dbReference>
<evidence type="ECO:0000256" key="1">
    <source>
        <dbReference type="SAM" id="SignalP"/>
    </source>
</evidence>
<dbReference type="EMBL" id="JAUEDM010000007">
    <property type="protein sequence ID" value="KAK3313722.1"/>
    <property type="molecule type" value="Genomic_DNA"/>
</dbReference>
<sequence>MHLTAFFASALVVTIVNAHPGHDIATEIKERAAMMEQMSHRSLNHCAEEIRRSGMEARSVARRNALAAQLMTERGLTGRTAPIDTSHKSSKDYTLDTPVSTIFATNATCILSPEVTEGPYYVTGEYIRSDLTETQAGVKLHLDIQVLDIKTCKPVPRAYVEVWHTNATGVYSGVVANGNGNSADKTNTKKSFNRGVQQTTADGVVQFGTIFPGHYTGRTVHTHVMVHTNAVALANGTIKDTTASHVGQFFYDQDLITLVRKTSPYNTNKQSLTLNNRDGILTQASTRGDPFINYVMLGETSVSGGLLGWIAFGIDTTLAKKVSAAGQFTGN</sequence>
<feature type="domain" description="Intradiol ring-cleavage dioxygenases" evidence="2">
    <location>
        <begin position="117"/>
        <end position="219"/>
    </location>
</feature>
<comment type="caution">
    <text evidence="3">The sequence shown here is derived from an EMBL/GenBank/DDBJ whole genome shotgun (WGS) entry which is preliminary data.</text>
</comment>
<evidence type="ECO:0000313" key="3">
    <source>
        <dbReference type="EMBL" id="KAK3313722.1"/>
    </source>
</evidence>
<gene>
    <name evidence="3" type="ORF">B0H66DRAFT_536974</name>
</gene>